<dbReference type="GO" id="GO:0005829">
    <property type="term" value="C:cytosol"/>
    <property type="evidence" value="ECO:0007669"/>
    <property type="project" value="TreeGrafter"/>
</dbReference>
<dbReference type="GO" id="GO:0042254">
    <property type="term" value="P:ribosome biogenesis"/>
    <property type="evidence" value="ECO:0007669"/>
    <property type="project" value="UniProtKB-KW"/>
</dbReference>
<gene>
    <name evidence="7" type="ORF">CHH28_14905</name>
</gene>
<evidence type="ECO:0000256" key="2">
    <source>
        <dbReference type="ARBA" id="ARBA00010740"/>
    </source>
</evidence>
<dbReference type="OrthoDB" id="9786771at2"/>
<dbReference type="InterPro" id="IPR003772">
    <property type="entry name" value="YceD"/>
</dbReference>
<evidence type="ECO:0000313" key="8">
    <source>
        <dbReference type="Proteomes" id="UP000202440"/>
    </source>
</evidence>
<evidence type="ECO:0000256" key="1">
    <source>
        <dbReference type="ARBA" id="ARBA00002868"/>
    </source>
</evidence>
<proteinExistence type="inferred from homology"/>
<keyword evidence="8" id="KW-1185">Reference proteome</keyword>
<evidence type="ECO:0000256" key="4">
    <source>
        <dbReference type="ARBA" id="ARBA00022517"/>
    </source>
</evidence>
<evidence type="ECO:0000256" key="5">
    <source>
        <dbReference type="ARBA" id="ARBA00031841"/>
    </source>
</evidence>
<accession>A0A222FMI9</accession>
<dbReference type="PANTHER" id="PTHR38099">
    <property type="entry name" value="LARGE RIBOSOMAL RNA SUBUNIT ACCUMULATION PROTEIN YCED"/>
    <property type="match status" value="1"/>
</dbReference>
<sequence length="177" mass="20276">MISRTMAEAQLPKRVDAAKLVDSNQQFSAQIDSQKLGRLLAAVERCEQPVDCHIEFFRDAENHRVLKGQCKTQVTMQCQRCLGSVSLEVESEFELGLVFDDERAKQLPRRLEPVIVDEDGYFDLWQVLEDEVLLSLPPFPLHPQDECQLKQPEPDTNAEPEVERENPFSVLAQLKKN</sequence>
<dbReference type="EMBL" id="CP022530">
    <property type="protein sequence ID" value="ASP39882.1"/>
    <property type="molecule type" value="Genomic_DNA"/>
</dbReference>
<protein>
    <recommendedName>
        <fullName evidence="3">Large ribosomal RNA subunit accumulation protein YceD</fullName>
    </recommendedName>
    <alternativeName>
        <fullName evidence="5">23S rRNA accumulation protein YceD</fullName>
    </alternativeName>
</protein>
<dbReference type="Proteomes" id="UP000202440">
    <property type="component" value="Chromosome"/>
</dbReference>
<dbReference type="Pfam" id="PF02620">
    <property type="entry name" value="YceD"/>
    <property type="match status" value="1"/>
</dbReference>
<keyword evidence="4" id="KW-0690">Ribosome biogenesis</keyword>
<dbReference type="RefSeq" id="WP_094061056.1">
    <property type="nucleotide sequence ID" value="NZ_CP022530.1"/>
</dbReference>
<dbReference type="AlphaFoldDB" id="A0A222FMI9"/>
<comment type="function">
    <text evidence="1">Plays a role in synthesis, processing and/or stability of 23S rRNA.</text>
</comment>
<name>A0A222FMI9_9GAMM</name>
<evidence type="ECO:0000256" key="6">
    <source>
        <dbReference type="SAM" id="MobiDB-lite"/>
    </source>
</evidence>
<dbReference type="PANTHER" id="PTHR38099:SF1">
    <property type="entry name" value="LARGE RIBOSOMAL RNA SUBUNIT ACCUMULATION PROTEIN YCED"/>
    <property type="match status" value="1"/>
</dbReference>
<evidence type="ECO:0000313" key="7">
    <source>
        <dbReference type="EMBL" id="ASP39882.1"/>
    </source>
</evidence>
<evidence type="ECO:0000256" key="3">
    <source>
        <dbReference type="ARBA" id="ARBA00015716"/>
    </source>
</evidence>
<dbReference type="KEGG" id="bsan:CHH28_14905"/>
<comment type="similarity">
    <text evidence="2">Belongs to the DUF177 domain family.</text>
</comment>
<feature type="region of interest" description="Disordered" evidence="6">
    <location>
        <begin position="143"/>
        <end position="168"/>
    </location>
</feature>
<reference evidence="7 8" key="1">
    <citation type="submission" date="2017-07" db="EMBL/GenBank/DDBJ databases">
        <title>Annotated genome sequence of Bacterioplanes sanyensis isolated from Red Sea.</title>
        <authorList>
            <person name="Rehman Z.U."/>
        </authorList>
    </citation>
    <scope>NUCLEOTIDE SEQUENCE [LARGE SCALE GENOMIC DNA]</scope>
    <source>
        <strain evidence="7 8">NV9</strain>
    </source>
</reference>
<organism evidence="7 8">
    <name type="scientific">Bacterioplanes sanyensis</name>
    <dbReference type="NCBI Taxonomy" id="1249553"/>
    <lineage>
        <taxon>Bacteria</taxon>
        <taxon>Pseudomonadati</taxon>
        <taxon>Pseudomonadota</taxon>
        <taxon>Gammaproteobacteria</taxon>
        <taxon>Oceanospirillales</taxon>
        <taxon>Oceanospirillaceae</taxon>
        <taxon>Bacterioplanes</taxon>
    </lineage>
</organism>
<dbReference type="InterPro" id="IPR039255">
    <property type="entry name" value="YceD_bac"/>
</dbReference>